<dbReference type="SUPFAM" id="SSF161098">
    <property type="entry name" value="MetI-like"/>
    <property type="match status" value="1"/>
</dbReference>
<feature type="transmembrane region" description="Helical" evidence="7">
    <location>
        <begin position="12"/>
        <end position="38"/>
    </location>
</feature>
<dbReference type="Pfam" id="PF00528">
    <property type="entry name" value="BPD_transp_1"/>
    <property type="match status" value="1"/>
</dbReference>
<keyword evidence="3" id="KW-1003">Cell membrane</keyword>
<dbReference type="PANTHER" id="PTHR43227:SF8">
    <property type="entry name" value="DIACETYLCHITOBIOSE UPTAKE SYSTEM PERMEASE PROTEIN DASB"/>
    <property type="match status" value="1"/>
</dbReference>
<dbReference type="AlphaFoldDB" id="A0AB39BHN0"/>
<name>A0AB39BHN0_9MICO</name>
<evidence type="ECO:0000256" key="4">
    <source>
        <dbReference type="ARBA" id="ARBA00022692"/>
    </source>
</evidence>
<keyword evidence="6 7" id="KW-0472">Membrane</keyword>
<keyword evidence="2 7" id="KW-0813">Transport</keyword>
<dbReference type="RefSeq" id="WP_368498283.1">
    <property type="nucleotide sequence ID" value="NZ_CP162511.1"/>
</dbReference>
<organism evidence="9">
    <name type="scientific">Herbiconiux sp. A18JL235</name>
    <dbReference type="NCBI Taxonomy" id="3152363"/>
    <lineage>
        <taxon>Bacteria</taxon>
        <taxon>Bacillati</taxon>
        <taxon>Actinomycetota</taxon>
        <taxon>Actinomycetes</taxon>
        <taxon>Micrococcales</taxon>
        <taxon>Microbacteriaceae</taxon>
        <taxon>Herbiconiux</taxon>
    </lineage>
</organism>
<comment type="similarity">
    <text evidence="7">Belongs to the binding-protein-dependent transport system permease family.</text>
</comment>
<comment type="subcellular location">
    <subcellularLocation>
        <location evidence="1 7">Cell membrane</location>
        <topology evidence="1 7">Multi-pass membrane protein</topology>
    </subcellularLocation>
</comment>
<dbReference type="GO" id="GO:0005886">
    <property type="term" value="C:plasma membrane"/>
    <property type="evidence" value="ECO:0007669"/>
    <property type="project" value="UniProtKB-SubCell"/>
</dbReference>
<dbReference type="PROSITE" id="PS50928">
    <property type="entry name" value="ABC_TM1"/>
    <property type="match status" value="1"/>
</dbReference>
<sequence>MSVSSSARRRRLIPYLLVAPFVVAFVVFVVAPILLALYNSLFVDRLIGGVSFVGVDNYVKAFTDSDFWAGFGRIVLYALVFVPLLVIVPLGLALVLDAKAVKTRGLYRLVFFLPYAVPGVIATLMWGFLYGPSISPLNFVAEQLGLPGPNLLSDDAVLWSIVNIGLWSWAGYNMIIFYTGLQTIGHDVVEAARLDGASTWRIALSIKVPLVAPIVTMVVIFAIVGSLQLFTEPFVLQPLAPTSIPNDFTPNLYAYTLAGAGRQLNYVATLSFVLAALVGLVALVYLRITRKANRVDS</sequence>
<feature type="transmembrane region" description="Helical" evidence="7">
    <location>
        <begin position="210"/>
        <end position="230"/>
    </location>
</feature>
<feature type="transmembrane region" description="Helical" evidence="7">
    <location>
        <begin position="74"/>
        <end position="97"/>
    </location>
</feature>
<protein>
    <submittedName>
        <fullName evidence="9">Carbohydrate ABC transporter permease</fullName>
    </submittedName>
</protein>
<accession>A0AB39BHN0</accession>
<evidence type="ECO:0000256" key="7">
    <source>
        <dbReference type="RuleBase" id="RU363032"/>
    </source>
</evidence>
<evidence type="ECO:0000259" key="8">
    <source>
        <dbReference type="PROSITE" id="PS50928"/>
    </source>
</evidence>
<dbReference type="EMBL" id="CP162511">
    <property type="protein sequence ID" value="XDI05895.1"/>
    <property type="molecule type" value="Genomic_DNA"/>
</dbReference>
<evidence type="ECO:0000256" key="3">
    <source>
        <dbReference type="ARBA" id="ARBA00022475"/>
    </source>
</evidence>
<reference evidence="9" key="1">
    <citation type="submission" date="2024-05" db="EMBL/GenBank/DDBJ databases">
        <title>Herbiconiux sp. A18JL235.</title>
        <authorList>
            <person name="Zhang G."/>
        </authorList>
    </citation>
    <scope>NUCLEOTIDE SEQUENCE</scope>
    <source>
        <strain evidence="9">A18JL235</strain>
    </source>
</reference>
<evidence type="ECO:0000256" key="1">
    <source>
        <dbReference type="ARBA" id="ARBA00004651"/>
    </source>
</evidence>
<evidence type="ECO:0000313" key="9">
    <source>
        <dbReference type="EMBL" id="XDI05895.1"/>
    </source>
</evidence>
<feature type="transmembrane region" description="Helical" evidence="7">
    <location>
        <begin position="266"/>
        <end position="286"/>
    </location>
</feature>
<proteinExistence type="inferred from homology"/>
<evidence type="ECO:0000256" key="5">
    <source>
        <dbReference type="ARBA" id="ARBA00022989"/>
    </source>
</evidence>
<feature type="transmembrane region" description="Helical" evidence="7">
    <location>
        <begin position="156"/>
        <end position="178"/>
    </location>
</feature>
<dbReference type="CDD" id="cd06261">
    <property type="entry name" value="TM_PBP2"/>
    <property type="match status" value="1"/>
</dbReference>
<dbReference type="InterPro" id="IPR050809">
    <property type="entry name" value="UgpAE/MalFG_permease"/>
</dbReference>
<dbReference type="PANTHER" id="PTHR43227">
    <property type="entry name" value="BLL4140 PROTEIN"/>
    <property type="match status" value="1"/>
</dbReference>
<evidence type="ECO:0000256" key="6">
    <source>
        <dbReference type="ARBA" id="ARBA00023136"/>
    </source>
</evidence>
<dbReference type="InterPro" id="IPR035906">
    <property type="entry name" value="MetI-like_sf"/>
</dbReference>
<dbReference type="InterPro" id="IPR000515">
    <property type="entry name" value="MetI-like"/>
</dbReference>
<feature type="domain" description="ABC transmembrane type-1" evidence="8">
    <location>
        <begin position="71"/>
        <end position="285"/>
    </location>
</feature>
<feature type="transmembrane region" description="Helical" evidence="7">
    <location>
        <begin position="109"/>
        <end position="129"/>
    </location>
</feature>
<dbReference type="Gene3D" id="1.10.3720.10">
    <property type="entry name" value="MetI-like"/>
    <property type="match status" value="1"/>
</dbReference>
<gene>
    <name evidence="9" type="ORF">ABFY20_02020</name>
</gene>
<dbReference type="GO" id="GO:0055085">
    <property type="term" value="P:transmembrane transport"/>
    <property type="evidence" value="ECO:0007669"/>
    <property type="project" value="InterPro"/>
</dbReference>
<evidence type="ECO:0000256" key="2">
    <source>
        <dbReference type="ARBA" id="ARBA00022448"/>
    </source>
</evidence>
<keyword evidence="5 7" id="KW-1133">Transmembrane helix</keyword>
<keyword evidence="4 7" id="KW-0812">Transmembrane</keyword>